<dbReference type="Proteomes" id="UP000607653">
    <property type="component" value="Unassembled WGS sequence"/>
</dbReference>
<keyword evidence="3" id="KW-1185">Reference proteome</keyword>
<gene>
    <name evidence="2" type="ORF">HUJ06_004650</name>
</gene>
<feature type="region of interest" description="Disordered" evidence="1">
    <location>
        <begin position="53"/>
        <end position="72"/>
    </location>
</feature>
<evidence type="ECO:0000313" key="3">
    <source>
        <dbReference type="Proteomes" id="UP000607653"/>
    </source>
</evidence>
<sequence>MQRREVREKRELRERELVLACQTSWTLGPLVLAYQRGGDYRCRWSGRELREREKNKLRTEKKKTERRKNWEK</sequence>
<dbReference type="EMBL" id="DUZY01000004">
    <property type="protein sequence ID" value="DAD34010.1"/>
    <property type="molecule type" value="Genomic_DNA"/>
</dbReference>
<organism evidence="2 3">
    <name type="scientific">Nelumbo nucifera</name>
    <name type="common">Sacred lotus</name>
    <dbReference type="NCBI Taxonomy" id="4432"/>
    <lineage>
        <taxon>Eukaryota</taxon>
        <taxon>Viridiplantae</taxon>
        <taxon>Streptophyta</taxon>
        <taxon>Embryophyta</taxon>
        <taxon>Tracheophyta</taxon>
        <taxon>Spermatophyta</taxon>
        <taxon>Magnoliopsida</taxon>
        <taxon>Proteales</taxon>
        <taxon>Nelumbonaceae</taxon>
        <taxon>Nelumbo</taxon>
    </lineage>
</organism>
<protein>
    <submittedName>
        <fullName evidence="2">Uncharacterized protein</fullName>
    </submittedName>
</protein>
<reference evidence="2 3" key="1">
    <citation type="journal article" date="2020" name="Mol. Biol. Evol.">
        <title>Distinct Expression and Methylation Patterns for Genes with Different Fates following a Single Whole-Genome Duplication in Flowering Plants.</title>
        <authorList>
            <person name="Shi T."/>
            <person name="Rahmani R.S."/>
            <person name="Gugger P.F."/>
            <person name="Wang M."/>
            <person name="Li H."/>
            <person name="Zhang Y."/>
            <person name="Li Z."/>
            <person name="Wang Q."/>
            <person name="Van de Peer Y."/>
            <person name="Marchal K."/>
            <person name="Chen J."/>
        </authorList>
    </citation>
    <scope>NUCLEOTIDE SEQUENCE [LARGE SCALE GENOMIC DNA]</scope>
    <source>
        <tissue evidence="2">Leaf</tissue>
    </source>
</reference>
<dbReference type="AlphaFoldDB" id="A0A822YN32"/>
<accession>A0A822YN32</accession>
<evidence type="ECO:0000313" key="2">
    <source>
        <dbReference type="EMBL" id="DAD34010.1"/>
    </source>
</evidence>
<name>A0A822YN32_NELNU</name>
<comment type="caution">
    <text evidence="2">The sequence shown here is derived from an EMBL/GenBank/DDBJ whole genome shotgun (WGS) entry which is preliminary data.</text>
</comment>
<proteinExistence type="predicted"/>
<evidence type="ECO:0000256" key="1">
    <source>
        <dbReference type="SAM" id="MobiDB-lite"/>
    </source>
</evidence>